<comment type="similarity">
    <text evidence="2 8">Belongs to the MreD family.</text>
</comment>
<dbReference type="PANTHER" id="PTHR37484:SF1">
    <property type="entry name" value="ROD SHAPE-DETERMINING PROTEIN MRED"/>
    <property type="match status" value="1"/>
</dbReference>
<dbReference type="EMBL" id="RAQO01000002">
    <property type="protein sequence ID" value="RKF21363.1"/>
    <property type="molecule type" value="Genomic_DNA"/>
</dbReference>
<evidence type="ECO:0000256" key="8">
    <source>
        <dbReference type="PIRNR" id="PIRNR018472"/>
    </source>
</evidence>
<keyword evidence="3 8" id="KW-1003">Cell membrane</keyword>
<evidence type="ECO:0000256" key="6">
    <source>
        <dbReference type="ARBA" id="ARBA00022989"/>
    </source>
</evidence>
<dbReference type="PANTHER" id="PTHR37484">
    <property type="entry name" value="ROD SHAPE-DETERMINING PROTEIN MRED"/>
    <property type="match status" value="1"/>
</dbReference>
<comment type="subcellular location">
    <subcellularLocation>
        <location evidence="8">Cell inner membrane</location>
    </subcellularLocation>
    <subcellularLocation>
        <location evidence="1">Cell membrane</location>
        <topology evidence="1">Multi-pass membrane protein</topology>
    </subcellularLocation>
</comment>
<evidence type="ECO:0000256" key="5">
    <source>
        <dbReference type="ARBA" id="ARBA00022960"/>
    </source>
</evidence>
<name>A0A420EL06_9ALTE</name>
<dbReference type="OrthoDB" id="6647425at2"/>
<accession>A0A420EL06</accession>
<evidence type="ECO:0000313" key="10">
    <source>
        <dbReference type="EMBL" id="RKF21363.1"/>
    </source>
</evidence>
<dbReference type="PIRSF" id="PIRSF018472">
    <property type="entry name" value="MreD_proteobac"/>
    <property type="match status" value="1"/>
</dbReference>
<evidence type="ECO:0000256" key="2">
    <source>
        <dbReference type="ARBA" id="ARBA00007776"/>
    </source>
</evidence>
<dbReference type="NCBIfam" id="TIGR03426">
    <property type="entry name" value="shape_MreD"/>
    <property type="match status" value="1"/>
</dbReference>
<reference evidence="10 11" key="1">
    <citation type="submission" date="2018-09" db="EMBL/GenBank/DDBJ databases">
        <authorList>
            <person name="Wang Z."/>
        </authorList>
    </citation>
    <scope>NUCLEOTIDE SEQUENCE [LARGE SCALE GENOMIC DNA]</scope>
    <source>
        <strain evidence="10 11">ALS 81</strain>
    </source>
</reference>
<proteinExistence type="inferred from homology"/>
<feature type="transmembrane region" description="Helical" evidence="9">
    <location>
        <begin position="125"/>
        <end position="144"/>
    </location>
</feature>
<organism evidence="10 11">
    <name type="scientific">Alginatibacterium sediminis</name>
    <dbReference type="NCBI Taxonomy" id="2164068"/>
    <lineage>
        <taxon>Bacteria</taxon>
        <taxon>Pseudomonadati</taxon>
        <taxon>Pseudomonadota</taxon>
        <taxon>Gammaproteobacteria</taxon>
        <taxon>Alteromonadales</taxon>
        <taxon>Alteromonadaceae</taxon>
        <taxon>Alginatibacterium</taxon>
    </lineage>
</organism>
<feature type="transmembrane region" description="Helical" evidence="9">
    <location>
        <begin position="92"/>
        <end position="113"/>
    </location>
</feature>
<evidence type="ECO:0000256" key="9">
    <source>
        <dbReference type="SAM" id="Phobius"/>
    </source>
</evidence>
<comment type="function">
    <text evidence="8">Involved in formation of the rod shape of the cell. May also contribute to regulation of formation of penicillin-binding proteins.</text>
</comment>
<dbReference type="InterPro" id="IPR026034">
    <property type="entry name" value="MreD_proteobac"/>
</dbReference>
<evidence type="ECO:0000256" key="4">
    <source>
        <dbReference type="ARBA" id="ARBA00022692"/>
    </source>
</evidence>
<gene>
    <name evidence="10" type="primary">mreD</name>
    <name evidence="10" type="ORF">DBZ36_01545</name>
</gene>
<comment type="caution">
    <text evidence="10">The sequence shown here is derived from an EMBL/GenBank/DDBJ whole genome shotgun (WGS) entry which is preliminary data.</text>
</comment>
<evidence type="ECO:0000256" key="7">
    <source>
        <dbReference type="ARBA" id="ARBA00023136"/>
    </source>
</evidence>
<keyword evidence="6 9" id="KW-1133">Transmembrane helix</keyword>
<evidence type="ECO:0000256" key="3">
    <source>
        <dbReference type="ARBA" id="ARBA00022475"/>
    </source>
</evidence>
<dbReference type="AlphaFoldDB" id="A0A420EL06"/>
<evidence type="ECO:0000256" key="1">
    <source>
        <dbReference type="ARBA" id="ARBA00004651"/>
    </source>
</evidence>
<keyword evidence="8" id="KW-0997">Cell inner membrane</keyword>
<evidence type="ECO:0000313" key="11">
    <source>
        <dbReference type="Proteomes" id="UP000286482"/>
    </source>
</evidence>
<dbReference type="Proteomes" id="UP000286482">
    <property type="component" value="Unassembled WGS sequence"/>
</dbReference>
<keyword evidence="7 8" id="KW-0472">Membrane</keyword>
<dbReference type="Pfam" id="PF04093">
    <property type="entry name" value="MreD"/>
    <property type="match status" value="1"/>
</dbReference>
<dbReference type="InterPro" id="IPR007227">
    <property type="entry name" value="Cell_shape_determining_MreD"/>
</dbReference>
<sequence length="154" mass="17563">MLAILFTICVALVLTIIPVPIVLESFRPDWVLLCLTYWVTALPRRANVGVAFICGLLLDVLLGSTLGVRALALSIVAYLIANNYTRVRNYSVWQQALIIGVLCGLNRLIVFWAEHVVHDVRLNSGYFIPIVSSIFVWPWVFLILRRIRRTWDIK</sequence>
<keyword evidence="5 8" id="KW-0133">Cell shape</keyword>
<keyword evidence="11" id="KW-1185">Reference proteome</keyword>
<dbReference type="GO" id="GO:0008360">
    <property type="term" value="P:regulation of cell shape"/>
    <property type="evidence" value="ECO:0007669"/>
    <property type="project" value="UniProtKB-UniRule"/>
</dbReference>
<protein>
    <recommendedName>
        <fullName evidence="8">Rod shape-determining protein MreD</fullName>
    </recommendedName>
</protein>
<dbReference type="GO" id="GO:0005886">
    <property type="term" value="C:plasma membrane"/>
    <property type="evidence" value="ECO:0007669"/>
    <property type="project" value="UniProtKB-SubCell"/>
</dbReference>
<keyword evidence="4 9" id="KW-0812">Transmembrane</keyword>
<feature type="transmembrane region" description="Helical" evidence="9">
    <location>
        <begin position="49"/>
        <end position="80"/>
    </location>
</feature>
<dbReference type="RefSeq" id="WP_120353167.1">
    <property type="nucleotide sequence ID" value="NZ_RAQO01000002.1"/>
</dbReference>